<dbReference type="AlphaFoldDB" id="A0A5B7F0R8"/>
<reference evidence="1 2" key="1">
    <citation type="submission" date="2019-05" db="EMBL/GenBank/DDBJ databases">
        <title>Another draft genome of Portunus trituberculatus and its Hox gene families provides insights of decapod evolution.</title>
        <authorList>
            <person name="Jeong J.-H."/>
            <person name="Song I."/>
            <person name="Kim S."/>
            <person name="Choi T."/>
            <person name="Kim D."/>
            <person name="Ryu S."/>
            <person name="Kim W."/>
        </authorList>
    </citation>
    <scope>NUCLEOTIDE SEQUENCE [LARGE SCALE GENOMIC DNA]</scope>
    <source>
        <tissue evidence="1">Muscle</tissue>
    </source>
</reference>
<accession>A0A5B7F0R8</accession>
<evidence type="ECO:0000313" key="1">
    <source>
        <dbReference type="EMBL" id="MPC39335.1"/>
    </source>
</evidence>
<gene>
    <name evidence="1" type="ORF">E2C01_032868</name>
</gene>
<organism evidence="1 2">
    <name type="scientific">Portunus trituberculatus</name>
    <name type="common">Swimming crab</name>
    <name type="synonym">Neptunus trituberculatus</name>
    <dbReference type="NCBI Taxonomy" id="210409"/>
    <lineage>
        <taxon>Eukaryota</taxon>
        <taxon>Metazoa</taxon>
        <taxon>Ecdysozoa</taxon>
        <taxon>Arthropoda</taxon>
        <taxon>Crustacea</taxon>
        <taxon>Multicrustacea</taxon>
        <taxon>Malacostraca</taxon>
        <taxon>Eumalacostraca</taxon>
        <taxon>Eucarida</taxon>
        <taxon>Decapoda</taxon>
        <taxon>Pleocyemata</taxon>
        <taxon>Brachyura</taxon>
        <taxon>Eubrachyura</taxon>
        <taxon>Portunoidea</taxon>
        <taxon>Portunidae</taxon>
        <taxon>Portuninae</taxon>
        <taxon>Portunus</taxon>
    </lineage>
</organism>
<dbReference type="Proteomes" id="UP000324222">
    <property type="component" value="Unassembled WGS sequence"/>
</dbReference>
<name>A0A5B7F0R8_PORTR</name>
<comment type="caution">
    <text evidence="1">The sequence shown here is derived from an EMBL/GenBank/DDBJ whole genome shotgun (WGS) entry which is preliminary data.</text>
</comment>
<dbReference type="EMBL" id="VSRR010004331">
    <property type="protein sequence ID" value="MPC39335.1"/>
    <property type="molecule type" value="Genomic_DNA"/>
</dbReference>
<evidence type="ECO:0000313" key="2">
    <source>
        <dbReference type="Proteomes" id="UP000324222"/>
    </source>
</evidence>
<protein>
    <submittedName>
        <fullName evidence="1">Uncharacterized protein</fullName>
    </submittedName>
</protein>
<proteinExistence type="predicted"/>
<keyword evidence="2" id="KW-1185">Reference proteome</keyword>
<sequence>MQLHNNNNDEPSLYTRCHMFPRCQAAAHLSPTLPPPARRNHDCLVGPLMTPITAQKSVVVKHPPPIVRYTATLTPSGD</sequence>